<reference evidence="2 3" key="1">
    <citation type="submission" date="2023-04" db="EMBL/GenBank/DDBJ databases">
        <title>Marinoamorphus aggregata gen. nov., sp. Nov., isolate from tissue of brittle star Ophioplocus japonicus.</title>
        <authorList>
            <person name="Kawano K."/>
            <person name="Sawayama S."/>
            <person name="Nakagawa S."/>
        </authorList>
    </citation>
    <scope>NUCLEOTIDE SEQUENCE [LARGE SCALE GENOMIC DNA]</scope>
    <source>
        <strain evidence="2 3">NKW23</strain>
    </source>
</reference>
<comment type="caution">
    <text evidence="2">The sequence shown here is derived from an EMBL/GenBank/DDBJ whole genome shotgun (WGS) entry which is preliminary data.</text>
</comment>
<evidence type="ECO:0000313" key="3">
    <source>
        <dbReference type="Proteomes" id="UP001239909"/>
    </source>
</evidence>
<dbReference type="Proteomes" id="UP001239909">
    <property type="component" value="Unassembled WGS sequence"/>
</dbReference>
<organism evidence="2 3">
    <name type="scientific">Paralimibaculum aggregatum</name>
    <dbReference type="NCBI Taxonomy" id="3036245"/>
    <lineage>
        <taxon>Bacteria</taxon>
        <taxon>Pseudomonadati</taxon>
        <taxon>Pseudomonadota</taxon>
        <taxon>Alphaproteobacteria</taxon>
        <taxon>Rhodobacterales</taxon>
        <taxon>Paracoccaceae</taxon>
        <taxon>Paralimibaculum</taxon>
    </lineage>
</organism>
<gene>
    <name evidence="2" type="ORF">LNKW23_43610</name>
</gene>
<name>A0ABQ6LSS9_9RHOB</name>
<evidence type="ECO:0000256" key="1">
    <source>
        <dbReference type="SAM" id="Phobius"/>
    </source>
</evidence>
<keyword evidence="1" id="KW-0812">Transmembrane</keyword>
<sequence length="74" mass="7785">MNRIAMPALAGAAVMFLIFFGNISMGAAGHTTFLGDVAEMLTLFVSTMLFVVGVLALEAVRKTREADEDSSSGD</sequence>
<keyword evidence="3" id="KW-1185">Reference proteome</keyword>
<dbReference type="EMBL" id="BSYI01000052">
    <property type="protein sequence ID" value="GMG85145.1"/>
    <property type="molecule type" value="Genomic_DNA"/>
</dbReference>
<proteinExistence type="predicted"/>
<dbReference type="RefSeq" id="WP_285674403.1">
    <property type="nucleotide sequence ID" value="NZ_BSYI01000052.1"/>
</dbReference>
<keyword evidence="1" id="KW-0472">Membrane</keyword>
<evidence type="ECO:0000313" key="2">
    <source>
        <dbReference type="EMBL" id="GMG85145.1"/>
    </source>
</evidence>
<feature type="transmembrane region" description="Helical" evidence="1">
    <location>
        <begin position="38"/>
        <end position="57"/>
    </location>
</feature>
<keyword evidence="1" id="KW-1133">Transmembrane helix</keyword>
<protein>
    <recommendedName>
        <fullName evidence="4">DUF1328 domain-containing protein</fullName>
    </recommendedName>
</protein>
<accession>A0ABQ6LSS9</accession>
<evidence type="ECO:0008006" key="4">
    <source>
        <dbReference type="Google" id="ProtNLM"/>
    </source>
</evidence>